<name>A0ABR4EU08_9PEZI</name>
<accession>A0ABR4EU08</accession>
<proteinExistence type="predicted"/>
<comment type="caution">
    <text evidence="1">The sequence shown here is derived from an EMBL/GenBank/DDBJ whole genome shotgun (WGS) entry which is preliminary data.</text>
</comment>
<keyword evidence="2" id="KW-1185">Reference proteome</keyword>
<dbReference type="Proteomes" id="UP001600888">
    <property type="component" value="Unassembled WGS sequence"/>
</dbReference>
<evidence type="ECO:0000313" key="1">
    <source>
        <dbReference type="EMBL" id="KAL2285931.1"/>
    </source>
</evidence>
<evidence type="ECO:0000313" key="2">
    <source>
        <dbReference type="Proteomes" id="UP001600888"/>
    </source>
</evidence>
<dbReference type="EMBL" id="JBAWTH010000027">
    <property type="protein sequence ID" value="KAL2285931.1"/>
    <property type="molecule type" value="Genomic_DNA"/>
</dbReference>
<protein>
    <submittedName>
        <fullName evidence="1">Uncharacterized protein</fullName>
    </submittedName>
</protein>
<reference evidence="1 2" key="1">
    <citation type="submission" date="2024-03" db="EMBL/GenBank/DDBJ databases">
        <title>A high-quality draft genome sequence of Diaporthe vaccinii, a causative agent of upright dieback and viscid rot disease in cranberry plants.</title>
        <authorList>
            <person name="Sarrasin M."/>
            <person name="Lang B.F."/>
            <person name="Burger G."/>
        </authorList>
    </citation>
    <scope>NUCLEOTIDE SEQUENCE [LARGE SCALE GENOMIC DNA]</scope>
    <source>
        <strain evidence="1 2">IS7</strain>
    </source>
</reference>
<gene>
    <name evidence="1" type="ORF">FJTKL_07423</name>
</gene>
<sequence>MSSIGIAIDFMATTVTTTMTAPVCVNSCAEEVTTVFVGEELGMVITSPITNNDESASEVTVDKRWSKGRKSLCFTSSSLVMGGGYAIYLDDWGQEDDGCGKGALDNLRGQCGDVWYWTCRNWGSGVLLTFYLAGPPRAKCAVDAMWLASPKDQREEGLCCVYLGSQIGSMNTC</sequence>
<organism evidence="1 2">
    <name type="scientific">Diaporthe vaccinii</name>
    <dbReference type="NCBI Taxonomy" id="105482"/>
    <lineage>
        <taxon>Eukaryota</taxon>
        <taxon>Fungi</taxon>
        <taxon>Dikarya</taxon>
        <taxon>Ascomycota</taxon>
        <taxon>Pezizomycotina</taxon>
        <taxon>Sordariomycetes</taxon>
        <taxon>Sordariomycetidae</taxon>
        <taxon>Diaporthales</taxon>
        <taxon>Diaporthaceae</taxon>
        <taxon>Diaporthe</taxon>
        <taxon>Diaporthe eres species complex</taxon>
    </lineage>
</organism>